<evidence type="ECO:0000256" key="1">
    <source>
        <dbReference type="PROSITE-ProRule" id="PRU00176"/>
    </source>
</evidence>
<dbReference type="InterPro" id="IPR012677">
    <property type="entry name" value="Nucleotide-bd_a/b_plait_sf"/>
</dbReference>
<dbReference type="SUPFAM" id="SSF46934">
    <property type="entry name" value="UBA-like"/>
    <property type="match status" value="1"/>
</dbReference>
<evidence type="ECO:0000259" key="3">
    <source>
        <dbReference type="PROSITE" id="PS50102"/>
    </source>
</evidence>
<dbReference type="PROSITE" id="PS50103">
    <property type="entry name" value="ZF_C3H1"/>
    <property type="match status" value="1"/>
</dbReference>
<dbReference type="PROSITE" id="PS50102">
    <property type="entry name" value="RRM"/>
    <property type="match status" value="1"/>
</dbReference>
<keyword evidence="2" id="KW-0862">Zinc</keyword>
<feature type="domain" description="C3H1-type" evidence="4">
    <location>
        <begin position="190"/>
        <end position="217"/>
    </location>
</feature>
<dbReference type="Gene3D" id="3.30.70.330">
    <property type="match status" value="1"/>
</dbReference>
<organism evidence="5 6">
    <name type="scientific">Elysia chlorotica</name>
    <name type="common">Eastern emerald elysia</name>
    <name type="synonym">Sea slug</name>
    <dbReference type="NCBI Taxonomy" id="188477"/>
    <lineage>
        <taxon>Eukaryota</taxon>
        <taxon>Metazoa</taxon>
        <taxon>Spiralia</taxon>
        <taxon>Lophotrochozoa</taxon>
        <taxon>Mollusca</taxon>
        <taxon>Gastropoda</taxon>
        <taxon>Heterobranchia</taxon>
        <taxon>Euthyneura</taxon>
        <taxon>Panpulmonata</taxon>
        <taxon>Sacoglossa</taxon>
        <taxon>Placobranchoidea</taxon>
        <taxon>Plakobranchidae</taxon>
        <taxon>Elysia</taxon>
    </lineage>
</organism>
<keyword evidence="6" id="KW-1185">Reference proteome</keyword>
<feature type="zinc finger region" description="C3H1-type" evidence="2">
    <location>
        <begin position="190"/>
        <end position="217"/>
    </location>
</feature>
<dbReference type="EMBL" id="RQTK01001301">
    <property type="protein sequence ID" value="RUS70933.1"/>
    <property type="molecule type" value="Genomic_DNA"/>
</dbReference>
<dbReference type="SMART" id="SM00360">
    <property type="entry name" value="RRM"/>
    <property type="match status" value="1"/>
</dbReference>
<dbReference type="InterPro" id="IPR035979">
    <property type="entry name" value="RBD_domain_sf"/>
</dbReference>
<dbReference type="PANTHER" id="PTHR47678:SF4">
    <property type="entry name" value="SHOCK PROTEIN 70 (HSP70)-INTERACTING PROTEIN, PUTATIVE-RELATED"/>
    <property type="match status" value="1"/>
</dbReference>
<sequence length="228" mass="25169">LQKFGDAEKSFMQVLKLDRNCEDAVTELARVRTHQLMDMGFSRSQSEAAIKKHGSVQSALDSLLAGVGDNTISDLYISGDEDEGFSVHRPTPIPPPIANPSDVKMEFGPVTSVRPLPEKFCAFINFKTKEAAGRAMHQLQGTEVDGQKLLIKFPDNPLTSNTAGTLTLRKNMSNGANKQGVRNTPKQTGPVNGDECYFWRTTGCTFGSDCKWQHNPKSKGIDRKPWQK</sequence>
<feature type="domain" description="RRM" evidence="3">
    <location>
        <begin position="73"/>
        <end position="156"/>
    </location>
</feature>
<keyword evidence="1" id="KW-0694">RNA-binding</keyword>
<dbReference type="Proteomes" id="UP000271974">
    <property type="component" value="Unassembled WGS sequence"/>
</dbReference>
<dbReference type="SUPFAM" id="SSF54928">
    <property type="entry name" value="RNA-binding domain, RBD"/>
    <property type="match status" value="1"/>
</dbReference>
<keyword evidence="2" id="KW-0863">Zinc-finger</keyword>
<dbReference type="OrthoDB" id="2017782at2759"/>
<reference evidence="5 6" key="1">
    <citation type="submission" date="2019-01" db="EMBL/GenBank/DDBJ databases">
        <title>A draft genome assembly of the solar-powered sea slug Elysia chlorotica.</title>
        <authorList>
            <person name="Cai H."/>
            <person name="Li Q."/>
            <person name="Fang X."/>
            <person name="Li J."/>
            <person name="Curtis N.E."/>
            <person name="Altenburger A."/>
            <person name="Shibata T."/>
            <person name="Feng M."/>
            <person name="Maeda T."/>
            <person name="Schwartz J.A."/>
            <person name="Shigenobu S."/>
            <person name="Lundholm N."/>
            <person name="Nishiyama T."/>
            <person name="Yang H."/>
            <person name="Hasebe M."/>
            <person name="Li S."/>
            <person name="Pierce S.K."/>
            <person name="Wang J."/>
        </authorList>
    </citation>
    <scope>NUCLEOTIDE SEQUENCE [LARGE SCALE GENOMIC DNA]</scope>
    <source>
        <strain evidence="5">EC2010</strain>
        <tissue evidence="5">Whole organism of an adult</tissue>
    </source>
</reference>
<dbReference type="GO" id="GO:0008270">
    <property type="term" value="F:zinc ion binding"/>
    <property type="evidence" value="ECO:0007669"/>
    <property type="project" value="UniProtKB-KW"/>
</dbReference>
<dbReference type="Gene3D" id="1.10.8.10">
    <property type="entry name" value="DNA helicase RuvA subunit, C-terminal domain"/>
    <property type="match status" value="1"/>
</dbReference>
<evidence type="ECO:0000259" key="4">
    <source>
        <dbReference type="PROSITE" id="PS50103"/>
    </source>
</evidence>
<dbReference type="CDD" id="cd00590">
    <property type="entry name" value="RRM_SF"/>
    <property type="match status" value="1"/>
</dbReference>
<feature type="non-terminal residue" evidence="5">
    <location>
        <position position="1"/>
    </location>
</feature>
<dbReference type="PANTHER" id="PTHR47678">
    <property type="entry name" value="TETRATRICOPEPTIDE REPEAT PROTEIN 31"/>
    <property type="match status" value="1"/>
</dbReference>
<name>A0A3S0Z563_ELYCH</name>
<comment type="caution">
    <text evidence="5">The sequence shown here is derived from an EMBL/GenBank/DDBJ whole genome shotgun (WGS) entry which is preliminary data.</text>
</comment>
<accession>A0A3S0Z563</accession>
<protein>
    <recommendedName>
        <fullName evidence="7">C3H1-type domain-containing protein</fullName>
    </recommendedName>
</protein>
<evidence type="ECO:0000313" key="5">
    <source>
        <dbReference type="EMBL" id="RUS70933.1"/>
    </source>
</evidence>
<dbReference type="InterPro" id="IPR000571">
    <property type="entry name" value="Znf_CCCH"/>
</dbReference>
<dbReference type="AlphaFoldDB" id="A0A3S0Z563"/>
<proteinExistence type="predicted"/>
<dbReference type="STRING" id="188477.A0A3S0Z563"/>
<evidence type="ECO:0008006" key="7">
    <source>
        <dbReference type="Google" id="ProtNLM"/>
    </source>
</evidence>
<evidence type="ECO:0000313" key="6">
    <source>
        <dbReference type="Proteomes" id="UP000271974"/>
    </source>
</evidence>
<evidence type="ECO:0000256" key="2">
    <source>
        <dbReference type="PROSITE-ProRule" id="PRU00723"/>
    </source>
</evidence>
<dbReference type="InterPro" id="IPR009060">
    <property type="entry name" value="UBA-like_sf"/>
</dbReference>
<dbReference type="InterPro" id="IPR000504">
    <property type="entry name" value="RRM_dom"/>
</dbReference>
<dbReference type="GO" id="GO:0003723">
    <property type="term" value="F:RNA binding"/>
    <property type="evidence" value="ECO:0007669"/>
    <property type="project" value="UniProtKB-UniRule"/>
</dbReference>
<keyword evidence="2" id="KW-0479">Metal-binding</keyword>
<dbReference type="Pfam" id="PF00076">
    <property type="entry name" value="RRM_1"/>
    <property type="match status" value="1"/>
</dbReference>
<gene>
    <name evidence="5" type="ORF">EGW08_021303</name>
</gene>